<dbReference type="Proteomes" id="UP000286848">
    <property type="component" value="Unassembled WGS sequence"/>
</dbReference>
<reference evidence="1 2" key="1">
    <citation type="journal article" date="2019" name="Int. J. Syst. Evol. Microbiol.">
        <title>Lactobacillus salitolerans sp. nov., a novel lactic acid bacterium isolated from spent mushroom substrates.</title>
        <authorList>
            <person name="Tohno M."/>
            <person name="Tanizawa Y."/>
            <person name="Kojima Y."/>
            <person name="Sakamoto M."/>
            <person name="Nakamura Y."/>
            <person name="Ohkuma M."/>
            <person name="Kobayashi H."/>
        </authorList>
    </citation>
    <scope>NUCLEOTIDE SEQUENCE [LARGE SCALE GENOMIC DNA]</scope>
    <source>
        <strain evidence="1 2">YK43</strain>
    </source>
</reference>
<gene>
    <name evidence="1" type="ORF">LFYK43_23220</name>
</gene>
<protein>
    <submittedName>
        <fullName evidence="1">Uncharacterized protein</fullName>
    </submittedName>
</protein>
<keyword evidence="2" id="KW-1185">Reference proteome</keyword>
<evidence type="ECO:0000313" key="1">
    <source>
        <dbReference type="EMBL" id="GBG95863.1"/>
    </source>
</evidence>
<evidence type="ECO:0000313" key="2">
    <source>
        <dbReference type="Proteomes" id="UP000286848"/>
    </source>
</evidence>
<dbReference type="EMBL" id="BFFP01000065">
    <property type="protein sequence ID" value="GBG95863.1"/>
    <property type="molecule type" value="Genomic_DNA"/>
</dbReference>
<sequence length="50" mass="5759">MAAVEGLEMIFLGSTLRHPKITVKIKIAETALRLEWFQQFFSYSSWLQAA</sequence>
<organism evidence="1 2">
    <name type="scientific">Ligilactobacillus salitolerans</name>
    <dbReference type="NCBI Taxonomy" id="1808352"/>
    <lineage>
        <taxon>Bacteria</taxon>
        <taxon>Bacillati</taxon>
        <taxon>Bacillota</taxon>
        <taxon>Bacilli</taxon>
        <taxon>Lactobacillales</taxon>
        <taxon>Lactobacillaceae</taxon>
        <taxon>Ligilactobacillus</taxon>
    </lineage>
</organism>
<proteinExistence type="predicted"/>
<dbReference type="AlphaFoldDB" id="A0A401IWD3"/>
<comment type="caution">
    <text evidence="1">The sequence shown here is derived from an EMBL/GenBank/DDBJ whole genome shotgun (WGS) entry which is preliminary data.</text>
</comment>
<accession>A0A401IWD3</accession>
<name>A0A401IWD3_9LACO</name>